<evidence type="ECO:0000256" key="1">
    <source>
        <dbReference type="SAM" id="MobiDB-lite"/>
    </source>
</evidence>
<dbReference type="AlphaFoldDB" id="A0A3N4LXX1"/>
<evidence type="ECO:0000259" key="2">
    <source>
        <dbReference type="PROSITE" id="PS50090"/>
    </source>
</evidence>
<feature type="compositionally biased region" description="Polar residues" evidence="1">
    <location>
        <begin position="722"/>
        <end position="733"/>
    </location>
</feature>
<feature type="compositionally biased region" description="Basic and acidic residues" evidence="1">
    <location>
        <begin position="44"/>
        <end position="55"/>
    </location>
</feature>
<feature type="compositionally biased region" description="Polar residues" evidence="1">
    <location>
        <begin position="565"/>
        <end position="574"/>
    </location>
</feature>
<dbReference type="PROSITE" id="PS51294">
    <property type="entry name" value="HTH_MYB"/>
    <property type="match status" value="1"/>
</dbReference>
<evidence type="ECO:0000313" key="5">
    <source>
        <dbReference type="Proteomes" id="UP000267821"/>
    </source>
</evidence>
<dbReference type="Pfam" id="PF00249">
    <property type="entry name" value="Myb_DNA-binding"/>
    <property type="match status" value="1"/>
</dbReference>
<dbReference type="SUPFAM" id="SSF46689">
    <property type="entry name" value="Homeodomain-like"/>
    <property type="match status" value="1"/>
</dbReference>
<dbReference type="SMART" id="SM00717">
    <property type="entry name" value="SANT"/>
    <property type="match status" value="1"/>
</dbReference>
<feature type="region of interest" description="Disordered" evidence="1">
    <location>
        <begin position="402"/>
        <end position="433"/>
    </location>
</feature>
<organism evidence="4 5">
    <name type="scientific">Terfezia boudieri ATCC MYA-4762</name>
    <dbReference type="NCBI Taxonomy" id="1051890"/>
    <lineage>
        <taxon>Eukaryota</taxon>
        <taxon>Fungi</taxon>
        <taxon>Dikarya</taxon>
        <taxon>Ascomycota</taxon>
        <taxon>Pezizomycotina</taxon>
        <taxon>Pezizomycetes</taxon>
        <taxon>Pezizales</taxon>
        <taxon>Pezizaceae</taxon>
        <taxon>Terfezia</taxon>
    </lineage>
</organism>
<proteinExistence type="predicted"/>
<dbReference type="STRING" id="1051890.A0A3N4LXX1"/>
<protein>
    <submittedName>
        <fullName evidence="4">Uncharacterized protein</fullName>
    </submittedName>
</protein>
<dbReference type="GO" id="GO:0003691">
    <property type="term" value="F:double-stranded telomeric DNA binding"/>
    <property type="evidence" value="ECO:0007669"/>
    <property type="project" value="TreeGrafter"/>
</dbReference>
<dbReference type="OrthoDB" id="5395102at2759"/>
<dbReference type="InParanoid" id="A0A3N4LXX1"/>
<accession>A0A3N4LXX1</accession>
<sequence>MPPKRKGARRRNGPTVAPPSPPPRQVPEQDPVPAARLTRTTRNSSKDIQPREAKQQVRHAAPQPLVEPAPVKVPEEEDRVEEAEEKSEESEEDEGGVELVDNMDSFDTRSMSGSTSGTQLEADSLDATLAIEAIPALHRKSQEILEFLFASTPTQLLKKVRQPGSSAGKKLDLVTKDFSVTKDLFATTTEFIKINAVNQIMKTDIFSPLMCKANFAALALGLVRAMGLSNEVVQYLGCLENYFPGAFFPSPGDWLEDARSEVNKLMLEIRTQHFVAAAYYEQAVPFDELLRQIFLETDADPDSNDDDSIHEAWTMGRKPKGWDSFTKDEKRNCRSRIHRIRSAYCVVEGGNDIMEPLDTEFLMQHWPWDKFVEDMMKFISQRTNAMNTEFDFPDLLDTAEQARKRGLQSQEDEEEDDGADGNDSFVDDSAAVNDSNWLTDQSRTLVDPEAVVIETKALVQGRVNDGSNRRTTRSSAGRLSSSTQLKFLKKQKMLLEAPNSPPVITKASSQKPKVVTTKAGMRVLKALAQSTVEEPAEVAPPPPPAATQARARARARANTNRPIPVQQTTASAANEQPHLDASFDDPLPIPAGTADQIKMFNQINVRRDKERVIPPSIYERQAGAQKLEFNDDEELVETQSGDEHAKKSKQRKRSRDEVEEDDRSLNVILEDPQRKKRSRANPAPAAQVAPPAKKKVPAAASQVVKAGRRRQLPAEIAPRNARQPSQEGQQLVSRRNRAVSTELAPRGFVPPRDLARRQSHDDILDELHGEGEMTGERIRYLAATNRQRAIAKRTKERTAWSEEEEKKLVELIGLYGCRWSLIEHEASELFAKRGQVALKDKARNIKFALLNFSNPRYFIDPDFLSLPISKKSQ</sequence>
<feature type="region of interest" description="Disordered" evidence="1">
    <location>
        <begin position="633"/>
        <end position="739"/>
    </location>
</feature>
<feature type="compositionally biased region" description="Basic residues" evidence="1">
    <location>
        <begin position="1"/>
        <end position="12"/>
    </location>
</feature>
<feature type="domain" description="Myb-like" evidence="2">
    <location>
        <begin position="792"/>
        <end position="846"/>
    </location>
</feature>
<feature type="region of interest" description="Disordered" evidence="1">
    <location>
        <begin position="462"/>
        <end position="481"/>
    </location>
</feature>
<feature type="compositionally biased region" description="Pro residues" evidence="1">
    <location>
        <begin position="16"/>
        <end position="25"/>
    </location>
</feature>
<feature type="compositionally biased region" description="Low complexity" evidence="1">
    <location>
        <begin position="546"/>
        <end position="562"/>
    </location>
</feature>
<dbReference type="InterPro" id="IPR017930">
    <property type="entry name" value="Myb_dom"/>
</dbReference>
<feature type="region of interest" description="Disordered" evidence="1">
    <location>
        <begin position="534"/>
        <end position="592"/>
    </location>
</feature>
<feature type="compositionally biased region" description="Low complexity" evidence="1">
    <location>
        <begin position="682"/>
        <end position="705"/>
    </location>
</feature>
<dbReference type="Gene3D" id="1.10.10.60">
    <property type="entry name" value="Homeodomain-like"/>
    <property type="match status" value="1"/>
</dbReference>
<feature type="compositionally biased region" description="Acidic residues" evidence="1">
    <location>
        <begin position="75"/>
        <end position="96"/>
    </location>
</feature>
<name>A0A3N4LXX1_9PEZI</name>
<dbReference type="InterPro" id="IPR001005">
    <property type="entry name" value="SANT/Myb"/>
</dbReference>
<dbReference type="PROSITE" id="PS50090">
    <property type="entry name" value="MYB_LIKE"/>
    <property type="match status" value="1"/>
</dbReference>
<dbReference type="Proteomes" id="UP000267821">
    <property type="component" value="Unassembled WGS sequence"/>
</dbReference>
<feature type="domain" description="HTH myb-type" evidence="3">
    <location>
        <begin position="792"/>
        <end position="850"/>
    </location>
</feature>
<dbReference type="PANTHER" id="PTHR47807:SF1">
    <property type="entry name" value="PROTEIN TBF1"/>
    <property type="match status" value="1"/>
</dbReference>
<dbReference type="EMBL" id="ML121534">
    <property type="protein sequence ID" value="RPB26558.1"/>
    <property type="molecule type" value="Genomic_DNA"/>
</dbReference>
<feature type="compositionally biased region" description="Acidic residues" evidence="1">
    <location>
        <begin position="410"/>
        <end position="420"/>
    </location>
</feature>
<reference evidence="4 5" key="1">
    <citation type="journal article" date="2018" name="Nat. Ecol. Evol.">
        <title>Pezizomycetes genomes reveal the molecular basis of ectomycorrhizal truffle lifestyle.</title>
        <authorList>
            <person name="Murat C."/>
            <person name="Payen T."/>
            <person name="Noel B."/>
            <person name="Kuo A."/>
            <person name="Morin E."/>
            <person name="Chen J."/>
            <person name="Kohler A."/>
            <person name="Krizsan K."/>
            <person name="Balestrini R."/>
            <person name="Da Silva C."/>
            <person name="Montanini B."/>
            <person name="Hainaut M."/>
            <person name="Levati E."/>
            <person name="Barry K.W."/>
            <person name="Belfiori B."/>
            <person name="Cichocki N."/>
            <person name="Clum A."/>
            <person name="Dockter R.B."/>
            <person name="Fauchery L."/>
            <person name="Guy J."/>
            <person name="Iotti M."/>
            <person name="Le Tacon F."/>
            <person name="Lindquist E.A."/>
            <person name="Lipzen A."/>
            <person name="Malagnac F."/>
            <person name="Mello A."/>
            <person name="Molinier V."/>
            <person name="Miyauchi S."/>
            <person name="Poulain J."/>
            <person name="Riccioni C."/>
            <person name="Rubini A."/>
            <person name="Sitrit Y."/>
            <person name="Splivallo R."/>
            <person name="Traeger S."/>
            <person name="Wang M."/>
            <person name="Zifcakova L."/>
            <person name="Wipf D."/>
            <person name="Zambonelli A."/>
            <person name="Paolocci F."/>
            <person name="Nowrousian M."/>
            <person name="Ottonello S."/>
            <person name="Baldrian P."/>
            <person name="Spatafora J.W."/>
            <person name="Henrissat B."/>
            <person name="Nagy L.G."/>
            <person name="Aury J.M."/>
            <person name="Wincker P."/>
            <person name="Grigoriev I.V."/>
            <person name="Bonfante P."/>
            <person name="Martin F.M."/>
        </authorList>
    </citation>
    <scope>NUCLEOTIDE SEQUENCE [LARGE SCALE GENOMIC DNA]</scope>
    <source>
        <strain evidence="4 5">ATCC MYA-4762</strain>
    </source>
</reference>
<dbReference type="GO" id="GO:0010833">
    <property type="term" value="P:telomere maintenance via telomere lengthening"/>
    <property type="evidence" value="ECO:0007669"/>
    <property type="project" value="TreeGrafter"/>
</dbReference>
<evidence type="ECO:0000259" key="3">
    <source>
        <dbReference type="PROSITE" id="PS51294"/>
    </source>
</evidence>
<evidence type="ECO:0000313" key="4">
    <source>
        <dbReference type="EMBL" id="RPB26558.1"/>
    </source>
</evidence>
<dbReference type="PANTHER" id="PTHR47807">
    <property type="entry name" value="PROTEIN TBF1"/>
    <property type="match status" value="1"/>
</dbReference>
<dbReference type="InterPro" id="IPR009057">
    <property type="entry name" value="Homeodomain-like_sf"/>
</dbReference>
<gene>
    <name evidence="4" type="ORF">L211DRAFT_847186</name>
</gene>
<dbReference type="InterPro" id="IPR052833">
    <property type="entry name" value="Telomeric_DNA-bd_trans-reg"/>
</dbReference>
<feature type="region of interest" description="Disordered" evidence="1">
    <location>
        <begin position="1"/>
        <end position="98"/>
    </location>
</feature>
<keyword evidence="5" id="KW-1185">Reference proteome</keyword>